<dbReference type="Proteomes" id="UP000481037">
    <property type="component" value="Unassembled WGS sequence"/>
</dbReference>
<sequence>MQTFPDWWAFSGTSRHPIRQVGNAVPPLLGAVVGREIMKQFFGGERRSLKEIVDILGQDNLFNDEINGL</sequence>
<keyword evidence="3" id="KW-0949">S-adenosyl-L-methionine</keyword>
<dbReference type="InterPro" id="IPR001525">
    <property type="entry name" value="C5_MeTfrase"/>
</dbReference>
<dbReference type="SUPFAM" id="SSF53335">
    <property type="entry name" value="S-adenosyl-L-methionine-dependent methyltransferases"/>
    <property type="match status" value="1"/>
</dbReference>
<proteinExistence type="predicted"/>
<dbReference type="InterPro" id="IPR031303">
    <property type="entry name" value="C5_meth_CS"/>
</dbReference>
<dbReference type="GO" id="GO:0003886">
    <property type="term" value="F:DNA (cytosine-5-)-methyltransferase activity"/>
    <property type="evidence" value="ECO:0007669"/>
    <property type="project" value="UniProtKB-EC"/>
</dbReference>
<dbReference type="PROSITE" id="PS00095">
    <property type="entry name" value="C5_MTASE_2"/>
    <property type="match status" value="1"/>
</dbReference>
<dbReference type="InterPro" id="IPR029063">
    <property type="entry name" value="SAM-dependent_MTases_sf"/>
</dbReference>
<keyword evidence="2" id="KW-0808">Transferase</keyword>
<evidence type="ECO:0000313" key="6">
    <source>
        <dbReference type="EMBL" id="MRX11269.1"/>
    </source>
</evidence>
<evidence type="ECO:0000256" key="2">
    <source>
        <dbReference type="ARBA" id="ARBA00022679"/>
    </source>
</evidence>
<dbReference type="Gene3D" id="3.90.120.10">
    <property type="entry name" value="DNA Methylase, subunit A, domain 2"/>
    <property type="match status" value="1"/>
</dbReference>
<name>A0A6L5QNK1_9BURK</name>
<evidence type="ECO:0000256" key="4">
    <source>
        <dbReference type="ARBA" id="ARBA00022747"/>
    </source>
</evidence>
<evidence type="ECO:0000256" key="5">
    <source>
        <dbReference type="ARBA" id="ARBA00047422"/>
    </source>
</evidence>
<comment type="catalytic activity">
    <reaction evidence="5">
        <text>a 2'-deoxycytidine in DNA + S-adenosyl-L-methionine = a 5-methyl-2'-deoxycytidine in DNA + S-adenosyl-L-homocysteine + H(+)</text>
        <dbReference type="Rhea" id="RHEA:13681"/>
        <dbReference type="Rhea" id="RHEA-COMP:11369"/>
        <dbReference type="Rhea" id="RHEA-COMP:11370"/>
        <dbReference type="ChEBI" id="CHEBI:15378"/>
        <dbReference type="ChEBI" id="CHEBI:57856"/>
        <dbReference type="ChEBI" id="CHEBI:59789"/>
        <dbReference type="ChEBI" id="CHEBI:85452"/>
        <dbReference type="ChEBI" id="CHEBI:85454"/>
        <dbReference type="EC" id="2.1.1.37"/>
    </reaction>
</comment>
<dbReference type="AlphaFoldDB" id="A0A6L5QNK1"/>
<evidence type="ECO:0000256" key="1">
    <source>
        <dbReference type="ARBA" id="ARBA00022603"/>
    </source>
</evidence>
<organism evidence="6 7">
    <name type="scientific">Duganella alba</name>
    <dbReference type="NCBI Taxonomy" id="2666081"/>
    <lineage>
        <taxon>Bacteria</taxon>
        <taxon>Pseudomonadati</taxon>
        <taxon>Pseudomonadota</taxon>
        <taxon>Betaproteobacteria</taxon>
        <taxon>Burkholderiales</taxon>
        <taxon>Oxalobacteraceae</taxon>
        <taxon>Telluria group</taxon>
        <taxon>Duganella</taxon>
    </lineage>
</organism>
<keyword evidence="1" id="KW-0489">Methyltransferase</keyword>
<keyword evidence="7" id="KW-1185">Reference proteome</keyword>
<dbReference type="Pfam" id="PF00145">
    <property type="entry name" value="DNA_methylase"/>
    <property type="match status" value="1"/>
</dbReference>
<evidence type="ECO:0000313" key="7">
    <source>
        <dbReference type="Proteomes" id="UP000481037"/>
    </source>
</evidence>
<evidence type="ECO:0000256" key="3">
    <source>
        <dbReference type="ARBA" id="ARBA00022691"/>
    </source>
</evidence>
<accession>A0A6L5QNK1</accession>
<comment type="caution">
    <text evidence="6">The sequence shown here is derived from an EMBL/GenBank/DDBJ whole genome shotgun (WGS) entry which is preliminary data.</text>
</comment>
<gene>
    <name evidence="6" type="ORF">GJ697_25930</name>
</gene>
<dbReference type="EMBL" id="WKJM01000031">
    <property type="protein sequence ID" value="MRX11269.1"/>
    <property type="molecule type" value="Genomic_DNA"/>
</dbReference>
<keyword evidence="4" id="KW-0680">Restriction system</keyword>
<reference evidence="6 7" key="1">
    <citation type="submission" date="2019-11" db="EMBL/GenBank/DDBJ databases">
        <title>Novel species isolated from a subtropical stream in China.</title>
        <authorList>
            <person name="Lu H."/>
        </authorList>
    </citation>
    <scope>NUCLEOTIDE SEQUENCE [LARGE SCALE GENOMIC DNA]</scope>
    <source>
        <strain evidence="6 7">FT25W</strain>
    </source>
</reference>
<dbReference type="GO" id="GO:0009307">
    <property type="term" value="P:DNA restriction-modification system"/>
    <property type="evidence" value="ECO:0007669"/>
    <property type="project" value="UniProtKB-KW"/>
</dbReference>
<dbReference type="GO" id="GO:0032259">
    <property type="term" value="P:methylation"/>
    <property type="evidence" value="ECO:0007669"/>
    <property type="project" value="UniProtKB-KW"/>
</dbReference>
<protein>
    <submittedName>
        <fullName evidence="6">Uncharacterized protein</fullName>
    </submittedName>
</protein>